<feature type="signal peptide" evidence="2">
    <location>
        <begin position="1"/>
        <end position="28"/>
    </location>
</feature>
<evidence type="ECO:0000256" key="1">
    <source>
        <dbReference type="SAM" id="MobiDB-lite"/>
    </source>
</evidence>
<accession>A0A4Q2KE10</accession>
<gene>
    <name evidence="3" type="ORF">ESZ91_04955</name>
</gene>
<evidence type="ECO:0000313" key="3">
    <source>
        <dbReference type="EMBL" id="RXZ61742.1"/>
    </source>
</evidence>
<evidence type="ECO:0000256" key="2">
    <source>
        <dbReference type="SAM" id="SignalP"/>
    </source>
</evidence>
<dbReference type="PROSITE" id="PS51257">
    <property type="entry name" value="PROKAR_LIPOPROTEIN"/>
    <property type="match status" value="1"/>
</dbReference>
<feature type="chain" id="PRO_5038720988" evidence="2">
    <location>
        <begin position="29"/>
        <end position="707"/>
    </location>
</feature>
<dbReference type="EMBL" id="SDOZ01000002">
    <property type="protein sequence ID" value="RXZ61742.1"/>
    <property type="molecule type" value="Genomic_DNA"/>
</dbReference>
<dbReference type="OrthoDB" id="2502471at2"/>
<comment type="caution">
    <text evidence="3">The sequence shown here is derived from an EMBL/GenBank/DDBJ whole genome shotgun (WGS) entry which is preliminary data.</text>
</comment>
<proteinExistence type="predicted"/>
<name>A0A4Q2KE10_9FIRM</name>
<feature type="region of interest" description="Disordered" evidence="1">
    <location>
        <begin position="30"/>
        <end position="53"/>
    </location>
</feature>
<feature type="compositionally biased region" description="Gly residues" evidence="1">
    <location>
        <begin position="33"/>
        <end position="45"/>
    </location>
</feature>
<dbReference type="AlphaFoldDB" id="A0A4Q2KE10"/>
<protein>
    <submittedName>
        <fullName evidence="3">Uncharacterized protein</fullName>
    </submittedName>
</protein>
<evidence type="ECO:0000313" key="4">
    <source>
        <dbReference type="Proteomes" id="UP000291269"/>
    </source>
</evidence>
<organism evidence="3 4">
    <name type="scientific">Candidatus Borkfalkia ceftriaxoniphila</name>
    <dbReference type="NCBI Taxonomy" id="2508949"/>
    <lineage>
        <taxon>Bacteria</taxon>
        <taxon>Bacillati</taxon>
        <taxon>Bacillota</taxon>
        <taxon>Clostridia</taxon>
        <taxon>Christensenellales</taxon>
        <taxon>Christensenellaceae</taxon>
        <taxon>Candidatus Borkfalkia</taxon>
    </lineage>
</organism>
<dbReference type="Proteomes" id="UP000291269">
    <property type="component" value="Unassembled WGS sequence"/>
</dbReference>
<reference evidence="3 4" key="1">
    <citation type="journal article" date="2019" name="Gut">
        <title>Antibiotics-induced monodominance of a novel gut bacterial order.</title>
        <authorList>
            <person name="Hildebrand F."/>
            <person name="Moitinho-Silva L."/>
            <person name="Blasche S."/>
            <person name="Jahn M.T."/>
            <person name="Gossmann T.I."/>
            <person name="Heuerta-Cepas J."/>
            <person name="Hercog R."/>
            <person name="Luetge M."/>
            <person name="Bahram M."/>
            <person name="Pryszlak A."/>
            <person name="Alves R.J."/>
            <person name="Waszak S.M."/>
            <person name="Zhu A."/>
            <person name="Ye L."/>
            <person name="Costea P.I."/>
            <person name="Aalvink S."/>
            <person name="Belzer C."/>
            <person name="Forslund S.K."/>
            <person name="Sunagawa S."/>
            <person name="Hentschel U."/>
            <person name="Merten C."/>
            <person name="Patil K.R."/>
            <person name="Benes V."/>
            <person name="Bork P."/>
        </authorList>
    </citation>
    <scope>NUCLEOTIDE SEQUENCE [LARGE SCALE GENOMIC DNA]</scope>
    <source>
        <strain evidence="3 4">HDS1380</strain>
    </source>
</reference>
<dbReference type="RefSeq" id="WP_129224705.1">
    <property type="nucleotide sequence ID" value="NZ_SDOZ01000002.1"/>
</dbReference>
<sequence>MSKLLKRIFALVFVAVFGCCLLIGCSTTNEPGGETGGDDPGGNTGGTDEDPPGVYSYGENWADTYDAAYTQSLLDMGEQGFTLSQIGGTDGAGRSFSAHGTKKESSRYVGVFYFLWLTDFGGIYDISKIQEENAALATDTIRNPLWALPGSEYYDASVSPLYAFHYFEEPLYGYYQSDDPWVIRRHLELLAMADIDFLYLDFTNAGLSGGSVVNIYQKQTYALLDAILELQSKGYDVPQIVPMVCNPSTGGGTQSITKIVEWVYENYYAHDDFKYKSCWFTADKTRNPSGKPLLVCYDFDEKYLTNSAAADAFWMRKVVWPTSVSQSDFENGFPWMDYSLPQNNYGGIMNVSVAQHLTGSWSSEAYLARSRMNASYQYRGRSATSSQKYAYETDSVEQAVYGQNFADEWYNVLHYEGDDEVWMVTVTGWNEWVAQKYNHNGANSYANFVDTFNIAFSRDIEMMRDGGYSDNFFMQLAQNVRDFKYAATGKNSSAAMWMRQSVDWANVSAWDNVSAKYIDITADAQARNYSSVANVYTYTDDSARNDISYLKIANDSEYLYVLVAAEDKISEYTAGDDCWMNLYLSTGKAGGWENYNFVINRSPSGNKTSIEALSVGADGKIVATALSAQADYAVNGQYISYRIPLEALGVTSADEIQIKACDNIFGVKATDENDGVGVYSFGDAMAFYCGGDSAPIGRLNYVYRMAY</sequence>
<keyword evidence="4" id="KW-1185">Reference proteome</keyword>
<keyword evidence="2" id="KW-0732">Signal</keyword>
<dbReference type="Gene3D" id="3.20.20.80">
    <property type="entry name" value="Glycosidases"/>
    <property type="match status" value="1"/>
</dbReference>